<feature type="region of interest" description="Disordered" evidence="1">
    <location>
        <begin position="26"/>
        <end position="48"/>
    </location>
</feature>
<proteinExistence type="predicted"/>
<organism evidence="3 4">
    <name type="scientific">Luteibacter anthropi</name>
    <dbReference type="NCBI Taxonomy" id="564369"/>
    <lineage>
        <taxon>Bacteria</taxon>
        <taxon>Pseudomonadati</taxon>
        <taxon>Pseudomonadota</taxon>
        <taxon>Gammaproteobacteria</taxon>
        <taxon>Lysobacterales</taxon>
        <taxon>Rhodanobacteraceae</taxon>
        <taxon>Luteibacter</taxon>
    </lineage>
</organism>
<feature type="signal peptide" evidence="2">
    <location>
        <begin position="1"/>
        <end position="17"/>
    </location>
</feature>
<dbReference type="RefSeq" id="WP_166948509.1">
    <property type="nucleotide sequence ID" value="NZ_JAARLZ010000005.1"/>
</dbReference>
<dbReference type="EMBL" id="JAARLZ010000005">
    <property type="protein sequence ID" value="NII07021.1"/>
    <property type="molecule type" value="Genomic_DNA"/>
</dbReference>
<accession>A0A7X5UAP9</accession>
<evidence type="ECO:0000256" key="1">
    <source>
        <dbReference type="SAM" id="MobiDB-lite"/>
    </source>
</evidence>
<sequence>MKRIFAVLLLVALAACDHVRPVAPPAPPGSISSQSVQSPSGAPVAGSPRALIGDQAVADLRRWYDDTRSDCGGATSPAFVCSGVMLRATANSANYLPWNPNPNSTGVSFSWIRKDTNFSKLAYGYGNGFIFYPKSENAAGSQVIDVECAFPHDGGTNDRPSLSGCGPTTQYPQSSRPCDDQGIQTYSSWLQSFNGLVNKHQGQCGWSMRSSARANRFTQFILARQGMAVANWSTQNELRMVKWAQNSIVPVRAFFYLPGIAGALGYAQEDQRRYKIAFNTFVPIIRLTLASSKSDAASFAYVGGDQVVPDPGDGGSGPGPDPGHGDIIDFENIPLQGPIDSTRGKIEIPLTTGWIEFGGWLSGAPTYVANAATPTPFISGHHLMTITRPGQYDRIGFTVFRGAFRSLEVSYTIEGGKQAYMMAEIGNEDEIKWLKGSGTLVFDAKKTVNFARVSFEGNVNEAPVTIRIDNVKVKE</sequence>
<dbReference type="AlphaFoldDB" id="A0A7X5UAP9"/>
<feature type="compositionally biased region" description="Low complexity" evidence="1">
    <location>
        <begin position="29"/>
        <end position="44"/>
    </location>
</feature>
<dbReference type="Proteomes" id="UP000490980">
    <property type="component" value="Unassembled WGS sequence"/>
</dbReference>
<evidence type="ECO:0000256" key="2">
    <source>
        <dbReference type="SAM" id="SignalP"/>
    </source>
</evidence>
<protein>
    <submittedName>
        <fullName evidence="3">Uncharacterized protein</fullName>
    </submittedName>
</protein>
<feature type="chain" id="PRO_5030753926" evidence="2">
    <location>
        <begin position="18"/>
        <end position="475"/>
    </location>
</feature>
<keyword evidence="2" id="KW-0732">Signal</keyword>
<keyword evidence="4" id="KW-1185">Reference proteome</keyword>
<comment type="caution">
    <text evidence="3">The sequence shown here is derived from an EMBL/GenBank/DDBJ whole genome shotgun (WGS) entry which is preliminary data.</text>
</comment>
<gene>
    <name evidence="3" type="ORF">HBF25_11535</name>
</gene>
<reference evidence="3 4" key="1">
    <citation type="submission" date="2020-03" db="EMBL/GenBank/DDBJ databases">
        <authorList>
            <person name="Lai Q."/>
        </authorList>
    </citation>
    <scope>NUCLEOTIDE SEQUENCE [LARGE SCALE GENOMIC DNA]</scope>
    <source>
        <strain evidence="3 4">CCUG 25036</strain>
    </source>
</reference>
<evidence type="ECO:0000313" key="4">
    <source>
        <dbReference type="Proteomes" id="UP000490980"/>
    </source>
</evidence>
<name>A0A7X5UAP9_9GAMM</name>
<dbReference type="PROSITE" id="PS51257">
    <property type="entry name" value="PROKAR_LIPOPROTEIN"/>
    <property type="match status" value="1"/>
</dbReference>
<evidence type="ECO:0000313" key="3">
    <source>
        <dbReference type="EMBL" id="NII07021.1"/>
    </source>
</evidence>